<dbReference type="InterPro" id="IPR014001">
    <property type="entry name" value="Helicase_ATP-bd"/>
</dbReference>
<reference evidence="3 4" key="1">
    <citation type="journal article" date="2023" name="Microb. Genom.">
        <title>Mesoterricola silvestris gen. nov., sp. nov., Mesoterricola sediminis sp. nov., Geothrix oryzae sp. nov., Geothrix edaphica sp. nov., Geothrix rubra sp. nov., and Geothrix limicola sp. nov., six novel members of Acidobacteriota isolated from soils.</title>
        <authorList>
            <person name="Weisberg A.J."/>
            <person name="Pearce E."/>
            <person name="Kramer C.G."/>
            <person name="Chang J.H."/>
            <person name="Clarke C.R."/>
        </authorList>
    </citation>
    <scope>NUCLEOTIDE SEQUENCE [LARGE SCALE GENOMIC DNA]</scope>
    <source>
        <strain evidence="3 4">NE20-4-1</strain>
    </source>
</reference>
<keyword evidence="3" id="KW-0067">ATP-binding</keyword>
<dbReference type="SUPFAM" id="SSF52540">
    <property type="entry name" value="P-loop containing nucleoside triphosphate hydrolases"/>
    <property type="match status" value="1"/>
</dbReference>
<dbReference type="InterPro" id="IPR050742">
    <property type="entry name" value="Helicase_Restrict-Modif_Enz"/>
</dbReference>
<name>A0ABU4MG47_9ACTN</name>
<dbReference type="PANTHER" id="PTHR47396">
    <property type="entry name" value="TYPE I RESTRICTION ENZYME ECOKI R PROTEIN"/>
    <property type="match status" value="1"/>
</dbReference>
<dbReference type="PROSITE" id="PS51192">
    <property type="entry name" value="HELICASE_ATP_BIND_1"/>
    <property type="match status" value="1"/>
</dbReference>
<dbReference type="RefSeq" id="WP_319686764.1">
    <property type="nucleotide sequence ID" value="NZ_JARAWI010000007.1"/>
</dbReference>
<comment type="caution">
    <text evidence="3">The sequence shown here is derived from an EMBL/GenBank/DDBJ whole genome shotgun (WGS) entry which is preliminary data.</text>
</comment>
<feature type="domain" description="Helicase C-terminal" evidence="2">
    <location>
        <begin position="228"/>
        <end position="373"/>
    </location>
</feature>
<dbReference type="PROSITE" id="PS51194">
    <property type="entry name" value="HELICASE_CTER"/>
    <property type="match status" value="1"/>
</dbReference>
<keyword evidence="4" id="KW-1185">Reference proteome</keyword>
<evidence type="ECO:0000313" key="4">
    <source>
        <dbReference type="Proteomes" id="UP001282474"/>
    </source>
</evidence>
<dbReference type="Proteomes" id="UP001282474">
    <property type="component" value="Unassembled WGS sequence"/>
</dbReference>
<keyword evidence="3" id="KW-0347">Helicase</keyword>
<dbReference type="Pfam" id="PF00271">
    <property type="entry name" value="Helicase_C"/>
    <property type="match status" value="1"/>
</dbReference>
<evidence type="ECO:0000259" key="2">
    <source>
        <dbReference type="PROSITE" id="PS51194"/>
    </source>
</evidence>
<dbReference type="Gene3D" id="3.40.50.300">
    <property type="entry name" value="P-loop containing nucleotide triphosphate hydrolases"/>
    <property type="match status" value="2"/>
</dbReference>
<dbReference type="InterPro" id="IPR001650">
    <property type="entry name" value="Helicase_C-like"/>
</dbReference>
<evidence type="ECO:0000313" key="3">
    <source>
        <dbReference type="EMBL" id="MDX3036423.1"/>
    </source>
</evidence>
<keyword evidence="3" id="KW-0547">Nucleotide-binding</keyword>
<dbReference type="Pfam" id="PF04851">
    <property type="entry name" value="ResIII"/>
    <property type="match status" value="1"/>
</dbReference>
<dbReference type="EMBL" id="JARAWJ010000002">
    <property type="protein sequence ID" value="MDX3036423.1"/>
    <property type="molecule type" value="Genomic_DNA"/>
</dbReference>
<keyword evidence="3" id="KW-0378">Hydrolase</keyword>
<accession>A0ABU4MG47</accession>
<dbReference type="InterPro" id="IPR027417">
    <property type="entry name" value="P-loop_NTPase"/>
</dbReference>
<feature type="domain" description="Helicase ATP-binding" evidence="1">
    <location>
        <begin position="21"/>
        <end position="175"/>
    </location>
</feature>
<dbReference type="PANTHER" id="PTHR47396:SF1">
    <property type="entry name" value="ATP-DEPENDENT HELICASE IRC3-RELATED"/>
    <property type="match status" value="1"/>
</dbReference>
<dbReference type="SMART" id="SM00490">
    <property type="entry name" value="HELICc"/>
    <property type="match status" value="1"/>
</dbReference>
<dbReference type="SMART" id="SM00487">
    <property type="entry name" value="DEXDc"/>
    <property type="match status" value="1"/>
</dbReference>
<gene>
    <name evidence="3" type="ORF">PV383_04460</name>
</gene>
<dbReference type="InterPro" id="IPR006935">
    <property type="entry name" value="Helicase/UvrB_N"/>
</dbReference>
<organism evidence="3 4">
    <name type="scientific">Streptomyces caniscabiei</name>
    <dbReference type="NCBI Taxonomy" id="2746961"/>
    <lineage>
        <taxon>Bacteria</taxon>
        <taxon>Bacillati</taxon>
        <taxon>Actinomycetota</taxon>
        <taxon>Actinomycetes</taxon>
        <taxon>Kitasatosporales</taxon>
        <taxon>Streptomycetaceae</taxon>
        <taxon>Streptomyces</taxon>
    </lineage>
</organism>
<dbReference type="GO" id="GO:0004386">
    <property type="term" value="F:helicase activity"/>
    <property type="evidence" value="ECO:0007669"/>
    <property type="project" value="UniProtKB-KW"/>
</dbReference>
<sequence length="537" mass="58575">MADTLPLRDYQRAALDKLTERWAEGEKNRLAVVLPTGAGKTVCFAHLSVDHVRRGIRTLVIAHREELLTQAAGKVKAVAPHLKVGMVKAERDEHQDADVIVASIQTLAVRKRREAITGIGLVIVDEAHHAAADTYVEVLKYFGAWRGLPTAGFTATMARQEGGLAEVWEDVVYRRDILEMIRDRHLVDVRGKTITVDGLALDEVKSRGGDFQDGQLGQALDDSGAAEVVADAYREHAADRPGVVFTPTVATAHTMAQAMTKAGIATGVVSGDMPRTERAETLRAYAARELQVLSNCMVLTEGFDAPWASCAVIARPTRSAPLYVQMVGRVLRPFQGKTDALVLDVAGASTRHKLASIVDLTGYEIGAPKDDESLAEAAERAKVPGLSIPTSKVTWQDVDLFHSSDTAWLMTDAGTWFVSVPDAYYFLIPGSEPETYRIRRWLRQAGVQTPDEDPDYPLGYAMQWAERYADQHGGSIARREASWRSRPATPKQMEICRKHRLPVGSGVTQGMASDAIAVFFASRTLDRAVPGGKKAAA</sequence>
<proteinExistence type="predicted"/>
<protein>
    <submittedName>
        <fullName evidence="3">DEAD/DEAH box helicase</fullName>
    </submittedName>
</protein>
<evidence type="ECO:0000259" key="1">
    <source>
        <dbReference type="PROSITE" id="PS51192"/>
    </source>
</evidence>